<protein>
    <submittedName>
        <fullName evidence="1">ADP-ribose 1''-phosphate phosphatase</fullName>
        <ecNumber evidence="1">3.1.3.84</ecNumber>
    </submittedName>
</protein>
<name>A0ACB8UP20_9EURO</name>
<accession>A0ACB8UP20</accession>
<dbReference type="EC" id="3.1.3.84" evidence="1"/>
<organism evidence="1">
    <name type="scientific">Ophidiomyces ophidiicola</name>
    <dbReference type="NCBI Taxonomy" id="1387563"/>
    <lineage>
        <taxon>Eukaryota</taxon>
        <taxon>Fungi</taxon>
        <taxon>Dikarya</taxon>
        <taxon>Ascomycota</taxon>
        <taxon>Pezizomycotina</taxon>
        <taxon>Eurotiomycetes</taxon>
        <taxon>Eurotiomycetidae</taxon>
        <taxon>Onygenales</taxon>
        <taxon>Onygenaceae</taxon>
        <taxon>Ophidiomyces</taxon>
    </lineage>
</organism>
<keyword evidence="1" id="KW-0378">Hydrolase</keyword>
<proteinExistence type="predicted"/>
<reference evidence="1" key="1">
    <citation type="journal article" date="2022" name="bioRxiv">
        <title>Population genetic analysis of Ophidiomyces ophidiicola, the causative agent of snake fungal disease, indicates recent introductions to the USA.</title>
        <authorList>
            <person name="Ladner J.T."/>
            <person name="Palmer J.M."/>
            <person name="Ettinger C.L."/>
            <person name="Stajich J.E."/>
            <person name="Farrell T.M."/>
            <person name="Glorioso B.M."/>
            <person name="Lawson B."/>
            <person name="Price S.J."/>
            <person name="Stengle A.G."/>
            <person name="Grear D.A."/>
            <person name="Lorch J.M."/>
        </authorList>
    </citation>
    <scope>NUCLEOTIDE SEQUENCE</scope>
    <source>
        <strain evidence="1">NWHC 24266-5</strain>
    </source>
</reference>
<evidence type="ECO:0000313" key="1">
    <source>
        <dbReference type="EMBL" id="KAI2382390.1"/>
    </source>
</evidence>
<sequence>MAVELQGDLFDAPDNAVLIHACNCQGSWGKGIAAIFRNKYPAAYRIYRAHCQKHLLEMKKISKETSGAVSHGSADVSRTQQRHSKQSLRTLEGTTLLIRPQASDYISGQRKRSSTKHKRGTLSTPEEVTGRKHWIACLFTSWHYGSKKGMPDEVLENTALALEDLKRQLEELPLREKNETGGYPADEEGDNGKLEEKPTELWSCRLNAGLFGVPWASTKEIIDELGLFITVIIPPGEPL</sequence>
<comment type="caution">
    <text evidence="1">The sequence shown here is derived from an EMBL/GenBank/DDBJ whole genome shotgun (WGS) entry which is preliminary data.</text>
</comment>
<gene>
    <name evidence="1" type="primary">POA1</name>
    <name evidence="1" type="ORF">LOY88_006087</name>
</gene>
<dbReference type="EMBL" id="JALBCA010000127">
    <property type="protein sequence ID" value="KAI2382390.1"/>
    <property type="molecule type" value="Genomic_DNA"/>
</dbReference>